<dbReference type="EMBL" id="CP072133">
    <property type="protein sequence ID" value="QTH72806.1"/>
    <property type="molecule type" value="Genomic_DNA"/>
</dbReference>
<keyword evidence="1" id="KW-0472">Membrane</keyword>
<dbReference type="AlphaFoldDB" id="A0A975HM56"/>
<keyword evidence="1" id="KW-1133">Transmembrane helix</keyword>
<gene>
    <name evidence="2" type="ORF">J5O05_08590</name>
</gene>
<dbReference type="RefSeq" id="WP_208844429.1">
    <property type="nucleotide sequence ID" value="NZ_CP072133.1"/>
</dbReference>
<name>A0A975HM56_9GAMM</name>
<dbReference type="InterPro" id="IPR021367">
    <property type="entry name" value="DUF2982"/>
</dbReference>
<organism evidence="2 3">
    <name type="scientific">Pseudoalteromonas xiamenensis</name>
    <dbReference type="NCBI Taxonomy" id="882626"/>
    <lineage>
        <taxon>Bacteria</taxon>
        <taxon>Pseudomonadati</taxon>
        <taxon>Pseudomonadota</taxon>
        <taxon>Gammaproteobacteria</taxon>
        <taxon>Alteromonadales</taxon>
        <taxon>Pseudoalteromonadaceae</taxon>
        <taxon>Pseudoalteromonas</taxon>
    </lineage>
</organism>
<evidence type="ECO:0000313" key="3">
    <source>
        <dbReference type="Proteomes" id="UP000664904"/>
    </source>
</evidence>
<accession>A0A975HM56</accession>
<sequence>MTKSVNNESVKLRATANQHAVEFMLVGAIAIIVVMLFVLLRPTPISKVEIFIASAGIVAIIIGFFKSQEPYFSVEINCNNLIYWHKFGFWRLPRNNLVEAGIPKSIQGEFELELNAVGIKIKDIDEFLLSLSPRLAAKLLIEQRHIFLQAVKMHCENGNCPEDWLIEDSAYCSPSGKKYSGLLAMFGNRMAHFKLATGYDLMLTETVLDRDIWRFANLLNHWKRDPERVLNQLQQSLLRSK</sequence>
<evidence type="ECO:0000256" key="1">
    <source>
        <dbReference type="SAM" id="Phobius"/>
    </source>
</evidence>
<dbReference type="KEGG" id="pxi:J5O05_08590"/>
<proteinExistence type="predicted"/>
<evidence type="ECO:0000313" key="2">
    <source>
        <dbReference type="EMBL" id="QTH72806.1"/>
    </source>
</evidence>
<keyword evidence="1" id="KW-0812">Transmembrane</keyword>
<reference evidence="2" key="1">
    <citation type="submission" date="2021-03" db="EMBL/GenBank/DDBJ databases">
        <title>Complete Genome of Pseudoalteromonas xiamenensis STKMTI.2, a new potential marine bacterium producing anti-Vibrio compounds.</title>
        <authorList>
            <person name="Handayani D.P."/>
            <person name="Isnansetyo A."/>
            <person name="Istiqomah I."/>
            <person name="Jumina J."/>
        </authorList>
    </citation>
    <scope>NUCLEOTIDE SEQUENCE</scope>
    <source>
        <strain evidence="2">STKMTI.2</strain>
    </source>
</reference>
<dbReference type="Proteomes" id="UP000664904">
    <property type="component" value="Chromosome"/>
</dbReference>
<feature type="transmembrane region" description="Helical" evidence="1">
    <location>
        <begin position="20"/>
        <end position="40"/>
    </location>
</feature>
<feature type="transmembrane region" description="Helical" evidence="1">
    <location>
        <begin position="47"/>
        <end position="65"/>
    </location>
</feature>
<keyword evidence="3" id="KW-1185">Reference proteome</keyword>
<protein>
    <submittedName>
        <fullName evidence="2">DUF2982 domain-containing protein</fullName>
    </submittedName>
</protein>
<dbReference type="Pfam" id="PF11201">
    <property type="entry name" value="DUF2982"/>
    <property type="match status" value="1"/>
</dbReference>